<sequence>MFFRSQSLRCFPAFSSTEERKTVDACAILQQLDNKMSSIQHQILKLREQECTELRDVHVSAEIKDSYHNITKCIKEIQMSIELQVSANMRHVNNTTANLSALCVAQQNTINWQSCIISNWQMQWDYYLRRADKEIGAESQHSAEPRDIQPSEGEWIHLPLDVQTFDDKSEMK</sequence>
<protein>
    <submittedName>
        <fullName evidence="1">Uncharacterized protein</fullName>
    </submittedName>
</protein>
<proteinExistence type="predicted"/>
<dbReference type="AlphaFoldDB" id="A0A6C0BZH5"/>
<evidence type="ECO:0000313" key="1">
    <source>
        <dbReference type="EMBL" id="QHS97520.1"/>
    </source>
</evidence>
<name>A0A6C0BZH5_9ZZZZ</name>
<reference evidence="1" key="1">
    <citation type="journal article" date="2020" name="Nature">
        <title>Giant virus diversity and host interactions through global metagenomics.</title>
        <authorList>
            <person name="Schulz F."/>
            <person name="Roux S."/>
            <person name="Paez-Espino D."/>
            <person name="Jungbluth S."/>
            <person name="Walsh D.A."/>
            <person name="Denef V.J."/>
            <person name="McMahon K.D."/>
            <person name="Konstantinidis K.T."/>
            <person name="Eloe-Fadrosh E.A."/>
            <person name="Kyrpides N.C."/>
            <person name="Woyke T."/>
        </authorList>
    </citation>
    <scope>NUCLEOTIDE SEQUENCE</scope>
    <source>
        <strain evidence="1">GVMAG-M-3300020182-33</strain>
    </source>
</reference>
<organism evidence="1">
    <name type="scientific">viral metagenome</name>
    <dbReference type="NCBI Taxonomy" id="1070528"/>
    <lineage>
        <taxon>unclassified sequences</taxon>
        <taxon>metagenomes</taxon>
        <taxon>organismal metagenomes</taxon>
    </lineage>
</organism>
<dbReference type="EMBL" id="MN739300">
    <property type="protein sequence ID" value="QHS97520.1"/>
    <property type="molecule type" value="Genomic_DNA"/>
</dbReference>
<accession>A0A6C0BZH5</accession>